<evidence type="ECO:0000313" key="4">
    <source>
        <dbReference type="EMBL" id="SFB86325.1"/>
    </source>
</evidence>
<evidence type="ECO:0000256" key="2">
    <source>
        <dbReference type="SAM" id="Phobius"/>
    </source>
</evidence>
<name>A0A1I1EGR8_NATHA</name>
<dbReference type="RefSeq" id="WP_089786306.1">
    <property type="nucleotide sequence ID" value="NZ_FOKW01000002.1"/>
</dbReference>
<feature type="compositionally biased region" description="Basic and acidic residues" evidence="1">
    <location>
        <begin position="1"/>
        <end position="21"/>
    </location>
</feature>
<keyword evidence="5" id="KW-1185">Reference proteome</keyword>
<feature type="domain" description="DUF8107" evidence="3">
    <location>
        <begin position="9"/>
        <end position="78"/>
    </location>
</feature>
<evidence type="ECO:0000259" key="3">
    <source>
        <dbReference type="Pfam" id="PF26409"/>
    </source>
</evidence>
<dbReference type="Pfam" id="PF26409">
    <property type="entry name" value="DUF8107"/>
    <property type="match status" value="1"/>
</dbReference>
<dbReference type="AlphaFoldDB" id="A0A1I1EGR8"/>
<feature type="transmembrane region" description="Helical" evidence="2">
    <location>
        <begin position="30"/>
        <end position="50"/>
    </location>
</feature>
<proteinExistence type="predicted"/>
<feature type="transmembrane region" description="Helical" evidence="2">
    <location>
        <begin position="62"/>
        <end position="78"/>
    </location>
</feature>
<keyword evidence="2" id="KW-0472">Membrane</keyword>
<dbReference type="OrthoDB" id="214676at2157"/>
<dbReference type="EMBL" id="FOKW01000002">
    <property type="protein sequence ID" value="SFB86325.1"/>
    <property type="molecule type" value="Genomic_DNA"/>
</dbReference>
<accession>A0A1I1EGR8</accession>
<dbReference type="InterPro" id="IPR058420">
    <property type="entry name" value="DUF8107"/>
</dbReference>
<evidence type="ECO:0000313" key="5">
    <source>
        <dbReference type="Proteomes" id="UP000199161"/>
    </source>
</evidence>
<keyword evidence="2" id="KW-1133">Transmembrane helix</keyword>
<dbReference type="Proteomes" id="UP000199161">
    <property type="component" value="Unassembled WGS sequence"/>
</dbReference>
<sequence length="80" mass="8398">MAGSDRGGDRRQDREGFREGLESSSGDPRVVLVLNAVLSATFAWLLVWAADLIGAVALTTRNVAVVAIGLFVLALVVAES</sequence>
<organism evidence="4 5">
    <name type="scientific">Natronobacterium haloterrestre</name>
    <name type="common">Halobiforma haloterrestris</name>
    <dbReference type="NCBI Taxonomy" id="148448"/>
    <lineage>
        <taxon>Archaea</taxon>
        <taxon>Methanobacteriati</taxon>
        <taxon>Methanobacteriota</taxon>
        <taxon>Stenosarchaea group</taxon>
        <taxon>Halobacteria</taxon>
        <taxon>Halobacteriales</taxon>
        <taxon>Natrialbaceae</taxon>
        <taxon>Natronobacterium</taxon>
    </lineage>
</organism>
<gene>
    <name evidence="4" type="ORF">SAMN05444422_102451</name>
</gene>
<keyword evidence="2" id="KW-0812">Transmembrane</keyword>
<reference evidence="5" key="1">
    <citation type="submission" date="2016-10" db="EMBL/GenBank/DDBJ databases">
        <authorList>
            <person name="Varghese N."/>
            <person name="Submissions S."/>
        </authorList>
    </citation>
    <scope>NUCLEOTIDE SEQUENCE [LARGE SCALE GENOMIC DNA]</scope>
    <source>
        <strain evidence="5">DSM 13078</strain>
    </source>
</reference>
<evidence type="ECO:0000256" key="1">
    <source>
        <dbReference type="SAM" id="MobiDB-lite"/>
    </source>
</evidence>
<feature type="region of interest" description="Disordered" evidence="1">
    <location>
        <begin position="1"/>
        <end position="25"/>
    </location>
</feature>
<protein>
    <recommendedName>
        <fullName evidence="3">DUF8107 domain-containing protein</fullName>
    </recommendedName>
</protein>